<dbReference type="InterPro" id="IPR010997">
    <property type="entry name" value="HRDC-like_sf"/>
</dbReference>
<protein>
    <recommendedName>
        <fullName evidence="3">DNA-directed RNA polymerase III subunit RPC9</fullName>
    </recommendedName>
</protein>
<dbReference type="InParanoid" id="A5DIB6"/>
<dbReference type="VEuPathDB" id="FungiDB:PGUG_03017"/>
<dbReference type="AlphaFoldDB" id="A5DIB6"/>
<dbReference type="InterPro" id="IPR038324">
    <property type="entry name" value="Rpb4/RPC9_sf"/>
</dbReference>
<evidence type="ECO:0000256" key="6">
    <source>
        <dbReference type="ARBA" id="ARBA00023242"/>
    </source>
</evidence>
<evidence type="ECO:0000313" key="9">
    <source>
        <dbReference type="Proteomes" id="UP000001997"/>
    </source>
</evidence>
<evidence type="ECO:0000259" key="7">
    <source>
        <dbReference type="SMART" id="SM00657"/>
    </source>
</evidence>
<comment type="subcellular location">
    <subcellularLocation>
        <location evidence="1">Nucleus</location>
    </subcellularLocation>
</comment>
<evidence type="ECO:0000256" key="4">
    <source>
        <dbReference type="ARBA" id="ARBA00022478"/>
    </source>
</evidence>
<dbReference type="GO" id="GO:0006386">
    <property type="term" value="P:termination of RNA polymerase III transcription"/>
    <property type="evidence" value="ECO:0007669"/>
    <property type="project" value="EnsemblFungi"/>
</dbReference>
<evidence type="ECO:0000256" key="2">
    <source>
        <dbReference type="ARBA" id="ARBA00006898"/>
    </source>
</evidence>
<dbReference type="HOGENOM" id="CLU_092529_3_0_1"/>
<name>A5DIB6_PICGU</name>
<dbReference type="SMART" id="SM00657">
    <property type="entry name" value="RPOL4c"/>
    <property type="match status" value="1"/>
</dbReference>
<dbReference type="GO" id="GO:0006384">
    <property type="term" value="P:transcription initiation at RNA polymerase III promoter"/>
    <property type="evidence" value="ECO:0007669"/>
    <property type="project" value="EnsemblFungi"/>
</dbReference>
<evidence type="ECO:0000256" key="1">
    <source>
        <dbReference type="ARBA" id="ARBA00004123"/>
    </source>
</evidence>
<dbReference type="PANTHER" id="PTHR15561">
    <property type="entry name" value="CALCITONIN GENE-RELATED PEPTIDE-RECEPTOR COMPONENT PROTEIN"/>
    <property type="match status" value="1"/>
</dbReference>
<keyword evidence="9" id="KW-1185">Reference proteome</keyword>
<dbReference type="GO" id="GO:0000166">
    <property type="term" value="F:nucleotide binding"/>
    <property type="evidence" value="ECO:0007669"/>
    <property type="project" value="InterPro"/>
</dbReference>
<dbReference type="eggNOG" id="KOG4168">
    <property type="taxonomic scope" value="Eukaryota"/>
</dbReference>
<dbReference type="GeneID" id="5127380"/>
<keyword evidence="6" id="KW-0539">Nucleus</keyword>
<dbReference type="InterPro" id="IPR005574">
    <property type="entry name" value="Rpb4/RPC9"/>
</dbReference>
<dbReference type="FunCoup" id="A5DIB6">
    <property type="interactions" value="210"/>
</dbReference>
<dbReference type="KEGG" id="pgu:PGUG_03017"/>
<feature type="domain" description="RNA polymerase Rpb4/RPC9 core" evidence="7">
    <location>
        <begin position="1"/>
        <end position="138"/>
    </location>
</feature>
<sequence length="148" mass="17175">MQIINERDKFLSNYEVLQHLKEIKEKNNWVFENDKNDKKGHRRRGTAAGLDLEVITKDILSYADADKKATITSSADFTALLQYLNQFDLVKVEKLQIVNSLPRTMVHLYALVEECDQRLSDEQSQGILDKIAELFPVEEDEEMEEAEE</sequence>
<proteinExistence type="inferred from homology"/>
<dbReference type="OrthoDB" id="1746530at2759"/>
<dbReference type="GO" id="GO:0005666">
    <property type="term" value="C:RNA polymerase III complex"/>
    <property type="evidence" value="ECO:0007669"/>
    <property type="project" value="EnsemblFungi"/>
</dbReference>
<keyword evidence="4" id="KW-0240">DNA-directed RNA polymerase</keyword>
<dbReference type="GO" id="GO:0005829">
    <property type="term" value="C:cytosol"/>
    <property type="evidence" value="ECO:0007669"/>
    <property type="project" value="EnsemblFungi"/>
</dbReference>
<dbReference type="Pfam" id="PF03874">
    <property type="entry name" value="RNA_pol_Rpb4"/>
    <property type="match status" value="1"/>
</dbReference>
<dbReference type="RefSeq" id="XP_001485288.1">
    <property type="nucleotide sequence ID" value="XM_001485238.1"/>
</dbReference>
<dbReference type="GO" id="GO:0042797">
    <property type="term" value="P:tRNA transcription by RNA polymerase III"/>
    <property type="evidence" value="ECO:0007669"/>
    <property type="project" value="EnsemblFungi"/>
</dbReference>
<comment type="similarity">
    <text evidence="2">Belongs to the eukaryotic RPC9 RNA polymerase subunit family.</text>
</comment>
<dbReference type="SUPFAM" id="SSF47819">
    <property type="entry name" value="HRDC-like"/>
    <property type="match status" value="1"/>
</dbReference>
<evidence type="ECO:0000313" key="8">
    <source>
        <dbReference type="EMBL" id="EDK38919.1"/>
    </source>
</evidence>
<dbReference type="InterPro" id="IPR006590">
    <property type="entry name" value="RNA_pol_Rpb4/RPC9_core"/>
</dbReference>
<dbReference type="InterPro" id="IPR038846">
    <property type="entry name" value="RPC9"/>
</dbReference>
<reference evidence="8 9" key="1">
    <citation type="journal article" date="2009" name="Nature">
        <title>Evolution of pathogenicity and sexual reproduction in eight Candida genomes.</title>
        <authorList>
            <person name="Butler G."/>
            <person name="Rasmussen M.D."/>
            <person name="Lin M.F."/>
            <person name="Santos M.A."/>
            <person name="Sakthikumar S."/>
            <person name="Munro C.A."/>
            <person name="Rheinbay E."/>
            <person name="Grabherr M."/>
            <person name="Forche A."/>
            <person name="Reedy J.L."/>
            <person name="Agrafioti I."/>
            <person name="Arnaud M.B."/>
            <person name="Bates S."/>
            <person name="Brown A.J."/>
            <person name="Brunke S."/>
            <person name="Costanzo M.C."/>
            <person name="Fitzpatrick D.A."/>
            <person name="de Groot P.W."/>
            <person name="Harris D."/>
            <person name="Hoyer L.L."/>
            <person name="Hube B."/>
            <person name="Klis F.M."/>
            <person name="Kodira C."/>
            <person name="Lennard N."/>
            <person name="Logue M.E."/>
            <person name="Martin R."/>
            <person name="Neiman A.M."/>
            <person name="Nikolaou E."/>
            <person name="Quail M.A."/>
            <person name="Quinn J."/>
            <person name="Santos M.C."/>
            <person name="Schmitzberger F.F."/>
            <person name="Sherlock G."/>
            <person name="Shah P."/>
            <person name="Silverstein K.A."/>
            <person name="Skrzypek M.S."/>
            <person name="Soll D."/>
            <person name="Staggs R."/>
            <person name="Stansfield I."/>
            <person name="Stumpf M.P."/>
            <person name="Sudbery P.E."/>
            <person name="Srikantha T."/>
            <person name="Zeng Q."/>
            <person name="Berman J."/>
            <person name="Berriman M."/>
            <person name="Heitman J."/>
            <person name="Gow N.A."/>
            <person name="Lorenz M.C."/>
            <person name="Birren B.W."/>
            <person name="Kellis M."/>
            <person name="Cuomo C.A."/>
        </authorList>
    </citation>
    <scope>NUCLEOTIDE SEQUENCE [LARGE SCALE GENOMIC DNA]</scope>
    <source>
        <strain evidence="9">ATCC 6260 / CBS 566 / DSM 6381 / JCM 1539 / NBRC 10279 / NRRL Y-324</strain>
    </source>
</reference>
<dbReference type="OMA" id="VMIINLR"/>
<dbReference type="EMBL" id="CH408157">
    <property type="protein sequence ID" value="EDK38919.1"/>
    <property type="molecule type" value="Genomic_DNA"/>
</dbReference>
<evidence type="ECO:0000256" key="3">
    <source>
        <dbReference type="ARBA" id="ARBA00016672"/>
    </source>
</evidence>
<accession>A5DIB6</accession>
<dbReference type="GO" id="GO:0003899">
    <property type="term" value="F:DNA-directed RNA polymerase activity"/>
    <property type="evidence" value="ECO:0007669"/>
    <property type="project" value="EnsemblFungi"/>
</dbReference>
<gene>
    <name evidence="8" type="ORF">PGUG_03017</name>
</gene>
<dbReference type="Proteomes" id="UP000001997">
    <property type="component" value="Unassembled WGS sequence"/>
</dbReference>
<dbReference type="PANTHER" id="PTHR15561:SF0">
    <property type="entry name" value="DNA-DIRECTED RNA POLYMERASE III SUBUNIT RPC9"/>
    <property type="match status" value="1"/>
</dbReference>
<keyword evidence="5" id="KW-0804">Transcription</keyword>
<organism evidence="8 9">
    <name type="scientific">Meyerozyma guilliermondii (strain ATCC 6260 / CBS 566 / DSM 6381 / JCM 1539 / NBRC 10279 / NRRL Y-324)</name>
    <name type="common">Yeast</name>
    <name type="synonym">Candida guilliermondii</name>
    <dbReference type="NCBI Taxonomy" id="294746"/>
    <lineage>
        <taxon>Eukaryota</taxon>
        <taxon>Fungi</taxon>
        <taxon>Dikarya</taxon>
        <taxon>Ascomycota</taxon>
        <taxon>Saccharomycotina</taxon>
        <taxon>Pichiomycetes</taxon>
        <taxon>Debaryomycetaceae</taxon>
        <taxon>Meyerozyma</taxon>
    </lineage>
</organism>
<dbReference type="STRING" id="294746.A5DIB6"/>
<dbReference type="Gene3D" id="1.20.1250.40">
    <property type="match status" value="1"/>
</dbReference>
<evidence type="ECO:0000256" key="5">
    <source>
        <dbReference type="ARBA" id="ARBA00023163"/>
    </source>
</evidence>